<dbReference type="Proteomes" id="UP000692954">
    <property type="component" value="Unassembled WGS sequence"/>
</dbReference>
<reference evidence="2" key="1">
    <citation type="submission" date="2021-01" db="EMBL/GenBank/DDBJ databases">
        <authorList>
            <consortium name="Genoscope - CEA"/>
            <person name="William W."/>
        </authorList>
    </citation>
    <scope>NUCLEOTIDE SEQUENCE</scope>
</reference>
<feature type="coiled-coil region" evidence="1">
    <location>
        <begin position="319"/>
        <end position="385"/>
    </location>
</feature>
<proteinExistence type="predicted"/>
<sequence length="404" mass="48572">MHKQPLKFIQTPSTQQCVTRTPEKVLNTSPYRGYSYSDKQSMTPIKQNIGYPQVQQTINQNYQPQYPYYENAVPFIQESKEQLLQRIDNMDKNMRVINQKYEQLKEELEKERSRTFDIDQQYSQLFQRYQDQEKELKKQEQIVKSIENMYKQAQRDIQEYQTVQEKFQKLLKQKEKEINDFKLKLVEEKNLRVNENERLVQEFTLTYKDLCLLNNQLIEENNQLKTIILDPDNQQYSLSSKKQSEQNFQTNTDVLDDPELKQIVQQYLKNDDDQQYLNLIPKKQLRTAITMIKEILQSITSKKLGAIKSSQFQQPKQINEEIETNLQQARKQKEFLIKEIKQKMDKIIKSKEFNMMEFNELQREIDELKKEVSSVENLIQQMEQSLIQNPHRNSCVSFDNEEFK</sequence>
<keyword evidence="1" id="KW-0175">Coiled coil</keyword>
<accession>A0A8S1RCC8</accession>
<gene>
    <name evidence="2" type="ORF">PSON_ATCC_30995.1.T1630058</name>
</gene>
<evidence type="ECO:0000313" key="3">
    <source>
        <dbReference type="Proteomes" id="UP000692954"/>
    </source>
</evidence>
<protein>
    <submittedName>
        <fullName evidence="2">Uncharacterized protein</fullName>
    </submittedName>
</protein>
<keyword evidence="3" id="KW-1185">Reference proteome</keyword>
<evidence type="ECO:0000256" key="1">
    <source>
        <dbReference type="SAM" id="Coils"/>
    </source>
</evidence>
<dbReference type="EMBL" id="CAJJDN010000163">
    <property type="protein sequence ID" value="CAD8125921.1"/>
    <property type="molecule type" value="Genomic_DNA"/>
</dbReference>
<comment type="caution">
    <text evidence="2">The sequence shown here is derived from an EMBL/GenBank/DDBJ whole genome shotgun (WGS) entry which is preliminary data.</text>
</comment>
<dbReference type="AlphaFoldDB" id="A0A8S1RCC8"/>
<organism evidence="2 3">
    <name type="scientific">Paramecium sonneborni</name>
    <dbReference type="NCBI Taxonomy" id="65129"/>
    <lineage>
        <taxon>Eukaryota</taxon>
        <taxon>Sar</taxon>
        <taxon>Alveolata</taxon>
        <taxon>Ciliophora</taxon>
        <taxon>Intramacronucleata</taxon>
        <taxon>Oligohymenophorea</taxon>
        <taxon>Peniculida</taxon>
        <taxon>Parameciidae</taxon>
        <taxon>Paramecium</taxon>
    </lineage>
</organism>
<evidence type="ECO:0000313" key="2">
    <source>
        <dbReference type="EMBL" id="CAD8125921.1"/>
    </source>
</evidence>
<feature type="coiled-coil region" evidence="1">
    <location>
        <begin position="80"/>
        <end position="191"/>
    </location>
</feature>
<name>A0A8S1RCC8_9CILI</name>